<name>A0AAP2Z727_9EURY</name>
<feature type="domain" description="Peptidase S9 prolyl oligopeptidase catalytic" evidence="3">
    <location>
        <begin position="421"/>
        <end position="625"/>
    </location>
</feature>
<keyword evidence="5" id="KW-1185">Reference proteome</keyword>
<evidence type="ECO:0000256" key="2">
    <source>
        <dbReference type="ARBA" id="ARBA00022825"/>
    </source>
</evidence>
<keyword evidence="2" id="KW-0720">Serine protease</keyword>
<organism evidence="4 5">
    <name type="scientific">Natronosalvus hydrolyticus</name>
    <dbReference type="NCBI Taxonomy" id="2979988"/>
    <lineage>
        <taxon>Archaea</taxon>
        <taxon>Methanobacteriati</taxon>
        <taxon>Methanobacteriota</taxon>
        <taxon>Stenosarchaea group</taxon>
        <taxon>Halobacteria</taxon>
        <taxon>Halobacteriales</taxon>
        <taxon>Natrialbaceae</taxon>
        <taxon>Natronosalvus</taxon>
    </lineage>
</organism>
<evidence type="ECO:0000313" key="4">
    <source>
        <dbReference type="EMBL" id="MCU4751458.1"/>
    </source>
</evidence>
<protein>
    <submittedName>
        <fullName evidence="4">Prolyl oligopeptidase family serine peptidase</fullName>
    </submittedName>
</protein>
<gene>
    <name evidence="4" type="ORF">OB919_05610</name>
</gene>
<dbReference type="GO" id="GO:0006508">
    <property type="term" value="P:proteolysis"/>
    <property type="evidence" value="ECO:0007669"/>
    <property type="project" value="InterPro"/>
</dbReference>
<proteinExistence type="predicted"/>
<dbReference type="PANTHER" id="PTHR42776:SF27">
    <property type="entry name" value="DIPEPTIDYL PEPTIDASE FAMILY MEMBER 6"/>
    <property type="match status" value="1"/>
</dbReference>
<evidence type="ECO:0000313" key="5">
    <source>
        <dbReference type="Proteomes" id="UP001321047"/>
    </source>
</evidence>
<dbReference type="Pfam" id="PF00326">
    <property type="entry name" value="Peptidase_S9"/>
    <property type="match status" value="1"/>
</dbReference>
<dbReference type="Gene3D" id="2.120.10.30">
    <property type="entry name" value="TolB, C-terminal domain"/>
    <property type="match status" value="2"/>
</dbReference>
<dbReference type="RefSeq" id="WP_342807277.1">
    <property type="nucleotide sequence ID" value="NZ_JAOPJZ010000003.1"/>
</dbReference>
<dbReference type="Pfam" id="PF07676">
    <property type="entry name" value="PD40"/>
    <property type="match status" value="3"/>
</dbReference>
<dbReference type="SUPFAM" id="SSF82171">
    <property type="entry name" value="DPP6 N-terminal domain-like"/>
    <property type="match status" value="1"/>
</dbReference>
<keyword evidence="2" id="KW-0645">Protease</keyword>
<dbReference type="InterPro" id="IPR011042">
    <property type="entry name" value="6-blade_b-propeller_TolB-like"/>
</dbReference>
<accession>A0AAP2Z727</accession>
<dbReference type="EMBL" id="JAOPJZ010000003">
    <property type="protein sequence ID" value="MCU4751458.1"/>
    <property type="molecule type" value="Genomic_DNA"/>
</dbReference>
<dbReference type="SUPFAM" id="SSF53474">
    <property type="entry name" value="alpha/beta-Hydrolases"/>
    <property type="match status" value="1"/>
</dbReference>
<reference evidence="4 5" key="1">
    <citation type="submission" date="2022-09" db="EMBL/GenBank/DDBJ databases">
        <title>Enrichment on poylsaccharides allowed isolation of novel metabolic and taxonomic groups of Haloarchaea.</title>
        <authorList>
            <person name="Sorokin D.Y."/>
            <person name="Elcheninov A.G."/>
            <person name="Khizhniak T.V."/>
            <person name="Kolganova T.V."/>
            <person name="Kublanov I.V."/>
        </authorList>
    </citation>
    <scope>NUCLEOTIDE SEQUENCE [LARGE SCALE GENOMIC DNA]</scope>
    <source>
        <strain evidence="4 5">AArc-curdl1</strain>
    </source>
</reference>
<comment type="caution">
    <text evidence="4">The sequence shown here is derived from an EMBL/GenBank/DDBJ whole genome shotgun (WGS) entry which is preliminary data.</text>
</comment>
<dbReference type="InterPro" id="IPR029058">
    <property type="entry name" value="AB_hydrolase_fold"/>
</dbReference>
<dbReference type="PANTHER" id="PTHR42776">
    <property type="entry name" value="SERINE PEPTIDASE S9 FAMILY MEMBER"/>
    <property type="match status" value="1"/>
</dbReference>
<dbReference type="GO" id="GO:0004252">
    <property type="term" value="F:serine-type endopeptidase activity"/>
    <property type="evidence" value="ECO:0007669"/>
    <property type="project" value="TreeGrafter"/>
</dbReference>
<dbReference type="AlphaFoldDB" id="A0AAP2Z727"/>
<sequence length="628" mass="69730">MSDHRTPTGRREKLALETGDPDVMNVPTAISVAWRPTGDGHRLTYLEREHGADALYEHRVDRATNEQLLAFDERISGRFGPYDWHPDGSTVAYIRDGDLRIYDFTDETERSIAPSDGFDGPPRFSPSGERLVFVSDRGGTGTDVWTVTTSGDDLQQRTEGANPADDRRWIPSWSPDGDAIAYVAAHEVDGRDWADEVHVHYLSSGRDRRVTTGLTVSSVPSWGPDGRLAFFATRAAEPWYRQHDDIHVVDLERDVRDVYPVGASHQYFQQSPIWSPDGDQLYYPVRDRGVQHLESILLHDESDARGVPTRVTTHEGVFGAGAVTLSPDGDRFGFVYAGPTAPDHSRIRPVKGGRSQPVRSPLEIRGVEPPENVTYRSFDGLSINAYLYQPATASAEKPKPALVQCHGGGHFQYGNGWHPTEQYLAARGFVVLAIDFRGSGGYGRPFQALSMGDWHGGQVRDARAAAEFLRSLPETTDRVGVYGGSWGGLMTLHSLVQYPETWDAGVEWYGVVDQFSDYEAADRIGRLLRERDLGGTPEDDDARELYEAASLHDDIGSIETPLAALHGAEDLRVPVQQVDHLREALEESDTPFEAHIYEGEGHGFRGAAARRDAVTRTADWFETHLLEE</sequence>
<dbReference type="Proteomes" id="UP001321047">
    <property type="component" value="Unassembled WGS sequence"/>
</dbReference>
<dbReference type="Gene3D" id="3.40.50.1820">
    <property type="entry name" value="alpha/beta hydrolase"/>
    <property type="match status" value="1"/>
</dbReference>
<keyword evidence="1" id="KW-0378">Hydrolase</keyword>
<dbReference type="InterPro" id="IPR011659">
    <property type="entry name" value="WD40"/>
</dbReference>
<evidence type="ECO:0000256" key="1">
    <source>
        <dbReference type="ARBA" id="ARBA00022801"/>
    </source>
</evidence>
<evidence type="ECO:0000259" key="3">
    <source>
        <dbReference type="Pfam" id="PF00326"/>
    </source>
</evidence>
<dbReference type="InterPro" id="IPR001375">
    <property type="entry name" value="Peptidase_S9_cat"/>
</dbReference>